<sequence>MPFHRLIVALEEKFSGPYPILLFGNLPQIMYYGIKYGGIAPALREFKKKYGPVFTLWLGPLPSVRIADYKLSQEAMVQRGTIYNDRWVPPPMNIGRGNQAG</sequence>
<dbReference type="Pfam" id="PF00067">
    <property type="entry name" value="p450"/>
    <property type="match status" value="1"/>
</dbReference>
<keyword evidence="4" id="KW-0503">Monooxygenase</keyword>
<organism evidence="7">
    <name type="scientific">Nippostrongylus brasiliensis</name>
    <name type="common">Rat hookworm</name>
    <dbReference type="NCBI Taxonomy" id="27835"/>
    <lineage>
        <taxon>Eukaryota</taxon>
        <taxon>Metazoa</taxon>
        <taxon>Ecdysozoa</taxon>
        <taxon>Nematoda</taxon>
        <taxon>Chromadorea</taxon>
        <taxon>Rhabditida</taxon>
        <taxon>Rhabditina</taxon>
        <taxon>Rhabditomorpha</taxon>
        <taxon>Strongyloidea</taxon>
        <taxon>Heligmosomidae</taxon>
        <taxon>Nippostrongylus</taxon>
    </lineage>
</organism>
<dbReference type="SUPFAM" id="SSF48264">
    <property type="entry name" value="Cytochrome P450"/>
    <property type="match status" value="1"/>
</dbReference>
<gene>
    <name evidence="5" type="ORF">NBR_LOCUS12912</name>
</gene>
<dbReference type="Gene3D" id="1.10.630.10">
    <property type="entry name" value="Cytochrome P450"/>
    <property type="match status" value="1"/>
</dbReference>
<dbReference type="InterPro" id="IPR050182">
    <property type="entry name" value="Cytochrome_P450_fam2"/>
</dbReference>
<dbReference type="GO" id="GO:0005506">
    <property type="term" value="F:iron ion binding"/>
    <property type="evidence" value="ECO:0007669"/>
    <property type="project" value="InterPro"/>
</dbReference>
<proteinExistence type="inferred from homology"/>
<dbReference type="EMBL" id="UYSL01020887">
    <property type="protein sequence ID" value="VDL76501.1"/>
    <property type="molecule type" value="Genomic_DNA"/>
</dbReference>
<reference evidence="7" key="1">
    <citation type="submission" date="2016-04" db="UniProtKB">
        <authorList>
            <consortium name="WormBaseParasite"/>
        </authorList>
    </citation>
    <scope>IDENTIFICATION</scope>
</reference>
<name>A0A0N4Y9E1_NIPBR</name>
<keyword evidence="4" id="KW-0560">Oxidoreductase</keyword>
<dbReference type="InterPro" id="IPR002401">
    <property type="entry name" value="Cyt_P450_E_grp-I"/>
</dbReference>
<keyword evidence="6" id="KW-1185">Reference proteome</keyword>
<dbReference type="PANTHER" id="PTHR24300">
    <property type="entry name" value="CYTOCHROME P450 508A4-RELATED"/>
    <property type="match status" value="1"/>
</dbReference>
<evidence type="ECO:0000256" key="1">
    <source>
        <dbReference type="ARBA" id="ARBA00010617"/>
    </source>
</evidence>
<dbReference type="GO" id="GO:0006805">
    <property type="term" value="P:xenobiotic metabolic process"/>
    <property type="evidence" value="ECO:0007669"/>
    <property type="project" value="TreeGrafter"/>
</dbReference>
<dbReference type="GO" id="GO:0016712">
    <property type="term" value="F:oxidoreductase activity, acting on paired donors, with incorporation or reduction of molecular oxygen, reduced flavin or flavoprotein as one donor, and incorporation of one atom of oxygen"/>
    <property type="evidence" value="ECO:0007669"/>
    <property type="project" value="TreeGrafter"/>
</dbReference>
<evidence type="ECO:0000313" key="6">
    <source>
        <dbReference type="Proteomes" id="UP000271162"/>
    </source>
</evidence>
<dbReference type="PRINTS" id="PR00463">
    <property type="entry name" value="EP450I"/>
</dbReference>
<dbReference type="Proteomes" id="UP000271162">
    <property type="component" value="Unassembled WGS sequence"/>
</dbReference>
<keyword evidence="2" id="KW-0479">Metal-binding</keyword>
<dbReference type="GO" id="GO:0006082">
    <property type="term" value="P:organic acid metabolic process"/>
    <property type="evidence" value="ECO:0007669"/>
    <property type="project" value="TreeGrafter"/>
</dbReference>
<accession>A0A0N4Y9E1</accession>
<dbReference type="GO" id="GO:0005737">
    <property type="term" value="C:cytoplasm"/>
    <property type="evidence" value="ECO:0007669"/>
    <property type="project" value="TreeGrafter"/>
</dbReference>
<dbReference type="AlphaFoldDB" id="A0A0N4Y9E1"/>
<dbReference type="WBParaSite" id="NBR_0001291101-mRNA-1">
    <property type="protein sequence ID" value="NBR_0001291101-mRNA-1"/>
    <property type="gene ID" value="NBR_0001291101"/>
</dbReference>
<reference evidence="5 6" key="2">
    <citation type="submission" date="2018-11" db="EMBL/GenBank/DDBJ databases">
        <authorList>
            <consortium name="Pathogen Informatics"/>
        </authorList>
    </citation>
    <scope>NUCLEOTIDE SEQUENCE [LARGE SCALE GENOMIC DNA]</scope>
</reference>
<evidence type="ECO:0000256" key="4">
    <source>
        <dbReference type="ARBA" id="ARBA00023033"/>
    </source>
</evidence>
<evidence type="ECO:0000313" key="7">
    <source>
        <dbReference type="WBParaSite" id="NBR_0001291101-mRNA-1"/>
    </source>
</evidence>
<comment type="similarity">
    <text evidence="1">Belongs to the cytochrome P450 family.</text>
</comment>
<evidence type="ECO:0000313" key="5">
    <source>
        <dbReference type="EMBL" id="VDL76501.1"/>
    </source>
</evidence>
<evidence type="ECO:0000256" key="3">
    <source>
        <dbReference type="ARBA" id="ARBA00023004"/>
    </source>
</evidence>
<dbReference type="InterPro" id="IPR001128">
    <property type="entry name" value="Cyt_P450"/>
</dbReference>
<dbReference type="GO" id="GO:0020037">
    <property type="term" value="F:heme binding"/>
    <property type="evidence" value="ECO:0007669"/>
    <property type="project" value="InterPro"/>
</dbReference>
<keyword evidence="3" id="KW-0408">Iron</keyword>
<protein>
    <submittedName>
        <fullName evidence="7">Acyltransferase</fullName>
    </submittedName>
</protein>
<dbReference type="STRING" id="27835.A0A0N4Y9E1"/>
<dbReference type="PANTHER" id="PTHR24300:SF375">
    <property type="entry name" value="CYTOCHROME P450 FAMILY"/>
    <property type="match status" value="1"/>
</dbReference>
<dbReference type="InterPro" id="IPR036396">
    <property type="entry name" value="Cyt_P450_sf"/>
</dbReference>
<evidence type="ECO:0000256" key="2">
    <source>
        <dbReference type="ARBA" id="ARBA00022723"/>
    </source>
</evidence>